<dbReference type="PANTHER" id="PTHR34997:SF22">
    <property type="entry name" value="OS01G0783000 PROTEIN"/>
    <property type="match status" value="1"/>
</dbReference>
<evidence type="ECO:0000313" key="5">
    <source>
        <dbReference type="EMBL" id="KAF8663915.1"/>
    </source>
</evidence>
<evidence type="ECO:0000259" key="4">
    <source>
        <dbReference type="PROSITE" id="PS51782"/>
    </source>
</evidence>
<dbReference type="PANTHER" id="PTHR34997">
    <property type="entry name" value="AM15"/>
    <property type="match status" value="1"/>
</dbReference>
<keyword evidence="6" id="KW-1185">Reference proteome</keyword>
<keyword evidence="1" id="KW-0147">Chitin-binding</keyword>
<dbReference type="EMBL" id="JACEFO010002359">
    <property type="protein sequence ID" value="KAF8663915.1"/>
    <property type="molecule type" value="Genomic_DNA"/>
</dbReference>
<protein>
    <recommendedName>
        <fullName evidence="4">LysM domain-containing protein</fullName>
    </recommendedName>
</protein>
<dbReference type="InterPro" id="IPR052210">
    <property type="entry name" value="LysM1-like"/>
</dbReference>
<proteinExistence type="predicted"/>
<dbReference type="GO" id="GO:0008061">
    <property type="term" value="F:chitin binding"/>
    <property type="evidence" value="ECO:0007669"/>
    <property type="project" value="UniProtKB-KW"/>
</dbReference>
<evidence type="ECO:0000256" key="2">
    <source>
        <dbReference type="ARBA" id="ARBA00023026"/>
    </source>
</evidence>
<dbReference type="CDD" id="cd00118">
    <property type="entry name" value="LysM"/>
    <property type="match status" value="1"/>
</dbReference>
<comment type="caution">
    <text evidence="5">The sequence shown here is derived from an EMBL/GenBank/DDBJ whole genome shotgun (WGS) entry which is preliminary data.</text>
</comment>
<dbReference type="Gene3D" id="3.10.350.10">
    <property type="entry name" value="LysM domain"/>
    <property type="match status" value="1"/>
</dbReference>
<dbReference type="InterPro" id="IPR018392">
    <property type="entry name" value="LysM"/>
</dbReference>
<dbReference type="AlphaFoldDB" id="A0A835E216"/>
<dbReference type="Proteomes" id="UP000636709">
    <property type="component" value="Unassembled WGS sequence"/>
</dbReference>
<evidence type="ECO:0000313" key="6">
    <source>
        <dbReference type="Proteomes" id="UP000636709"/>
    </source>
</evidence>
<reference evidence="5" key="1">
    <citation type="submission" date="2020-07" db="EMBL/GenBank/DDBJ databases">
        <title>Genome sequence and genetic diversity analysis of an under-domesticated orphan crop, white fonio (Digitaria exilis).</title>
        <authorList>
            <person name="Bennetzen J.L."/>
            <person name="Chen S."/>
            <person name="Ma X."/>
            <person name="Wang X."/>
            <person name="Yssel A.E.J."/>
            <person name="Chaluvadi S.R."/>
            <person name="Johnson M."/>
            <person name="Gangashetty P."/>
            <person name="Hamidou F."/>
            <person name="Sanogo M.D."/>
            <person name="Zwaenepoel A."/>
            <person name="Wallace J."/>
            <person name="Van De Peer Y."/>
            <person name="Van Deynze A."/>
        </authorList>
    </citation>
    <scope>NUCLEOTIDE SEQUENCE</scope>
    <source>
        <tissue evidence="5">Leaves</tissue>
    </source>
</reference>
<accession>A0A835E216</accession>
<keyword evidence="2" id="KW-0843">Virulence</keyword>
<evidence type="ECO:0000256" key="3">
    <source>
        <dbReference type="SAM" id="SignalP"/>
    </source>
</evidence>
<sequence>MANHRAAALLIASLLVAVAVADARLTKPRHARVTLHYDAHGRAYFVSDAAKVPALTCSKAHAVKVGETCFSIAEAAGLTQDEFLGFNPNINCEKVFIGQWRSEEIKDMMIEANRTLEILAGKVYHESMEERGHIVEAMIALFGDDDEDAEQVNKALLQYAGTSTQELQQEVAPETA</sequence>
<dbReference type="PROSITE" id="PS51782">
    <property type="entry name" value="LYSM"/>
    <property type="match status" value="1"/>
</dbReference>
<organism evidence="5 6">
    <name type="scientific">Digitaria exilis</name>
    <dbReference type="NCBI Taxonomy" id="1010633"/>
    <lineage>
        <taxon>Eukaryota</taxon>
        <taxon>Viridiplantae</taxon>
        <taxon>Streptophyta</taxon>
        <taxon>Embryophyta</taxon>
        <taxon>Tracheophyta</taxon>
        <taxon>Spermatophyta</taxon>
        <taxon>Magnoliopsida</taxon>
        <taxon>Liliopsida</taxon>
        <taxon>Poales</taxon>
        <taxon>Poaceae</taxon>
        <taxon>PACMAD clade</taxon>
        <taxon>Panicoideae</taxon>
        <taxon>Panicodae</taxon>
        <taxon>Paniceae</taxon>
        <taxon>Anthephorinae</taxon>
        <taxon>Digitaria</taxon>
    </lineage>
</organism>
<dbReference type="Pfam" id="PF01476">
    <property type="entry name" value="LysM"/>
    <property type="match status" value="1"/>
</dbReference>
<dbReference type="InterPro" id="IPR036779">
    <property type="entry name" value="LysM_dom_sf"/>
</dbReference>
<feature type="domain" description="LysM" evidence="4">
    <location>
        <begin position="59"/>
        <end position="103"/>
    </location>
</feature>
<dbReference type="OrthoDB" id="1921017at2759"/>
<feature type="chain" id="PRO_5032402923" description="LysM domain-containing protein" evidence="3">
    <location>
        <begin position="24"/>
        <end position="176"/>
    </location>
</feature>
<dbReference type="SUPFAM" id="SSF54106">
    <property type="entry name" value="LysM domain"/>
    <property type="match status" value="1"/>
</dbReference>
<feature type="signal peptide" evidence="3">
    <location>
        <begin position="1"/>
        <end position="23"/>
    </location>
</feature>
<keyword evidence="3" id="KW-0732">Signal</keyword>
<evidence type="ECO:0000256" key="1">
    <source>
        <dbReference type="ARBA" id="ARBA00022669"/>
    </source>
</evidence>
<name>A0A835E216_9POAL</name>
<gene>
    <name evidence="5" type="ORF">HU200_055255</name>
</gene>